<evidence type="ECO:0000313" key="1">
    <source>
        <dbReference type="EMBL" id="KAJ8568262.1"/>
    </source>
</evidence>
<evidence type="ECO:0000313" key="2">
    <source>
        <dbReference type="Proteomes" id="UP001152561"/>
    </source>
</evidence>
<keyword evidence="2" id="KW-1185">Reference proteome</keyword>
<protein>
    <submittedName>
        <fullName evidence="1">Uncharacterized protein</fullName>
    </submittedName>
</protein>
<proteinExistence type="predicted"/>
<name>A0A9Q1MZJ0_9SOLA</name>
<gene>
    <name evidence="1" type="ORF">K7X08_020984</name>
</gene>
<dbReference type="Proteomes" id="UP001152561">
    <property type="component" value="Unassembled WGS sequence"/>
</dbReference>
<dbReference type="AlphaFoldDB" id="A0A9Q1MZJ0"/>
<organism evidence="1 2">
    <name type="scientific">Anisodus acutangulus</name>
    <dbReference type="NCBI Taxonomy" id="402998"/>
    <lineage>
        <taxon>Eukaryota</taxon>
        <taxon>Viridiplantae</taxon>
        <taxon>Streptophyta</taxon>
        <taxon>Embryophyta</taxon>
        <taxon>Tracheophyta</taxon>
        <taxon>Spermatophyta</taxon>
        <taxon>Magnoliopsida</taxon>
        <taxon>eudicotyledons</taxon>
        <taxon>Gunneridae</taxon>
        <taxon>Pentapetalae</taxon>
        <taxon>asterids</taxon>
        <taxon>lamiids</taxon>
        <taxon>Solanales</taxon>
        <taxon>Solanaceae</taxon>
        <taxon>Solanoideae</taxon>
        <taxon>Hyoscyameae</taxon>
        <taxon>Anisodus</taxon>
    </lineage>
</organism>
<comment type="caution">
    <text evidence="1">The sequence shown here is derived from an EMBL/GenBank/DDBJ whole genome shotgun (WGS) entry which is preliminary data.</text>
</comment>
<dbReference type="EMBL" id="JAJAGQ010000003">
    <property type="protein sequence ID" value="KAJ8568262.1"/>
    <property type="molecule type" value="Genomic_DNA"/>
</dbReference>
<reference evidence="2" key="1">
    <citation type="journal article" date="2023" name="Proc. Natl. Acad. Sci. U.S.A.">
        <title>Genomic and structural basis for evolution of tropane alkaloid biosynthesis.</title>
        <authorList>
            <person name="Wanga Y.-J."/>
            <person name="Taina T."/>
            <person name="Yua J.-Y."/>
            <person name="Lia J."/>
            <person name="Xua B."/>
            <person name="Chenc J."/>
            <person name="D'Auriad J.C."/>
            <person name="Huanga J.-P."/>
            <person name="Huanga S.-X."/>
        </authorList>
    </citation>
    <scope>NUCLEOTIDE SEQUENCE [LARGE SCALE GENOMIC DNA]</scope>
    <source>
        <strain evidence="2">cv. KIB-2019</strain>
    </source>
</reference>
<accession>A0A9Q1MZJ0</accession>
<sequence length="83" mass="9575">MLEGKDRANEFKSTIQHRADAYEKLKGLSGQMRDAGYVPDTRDDGWLFMRLVTTYTTASSRDGTLRVLYRTNQLSMKMDMETC</sequence>